<gene>
    <name evidence="2" type="ORF">Cch02nite_72790</name>
</gene>
<dbReference type="RefSeq" id="WP_191838665.1">
    <property type="nucleotide sequence ID" value="NZ_BAAALB010000025.1"/>
</dbReference>
<dbReference type="Proteomes" id="UP000619293">
    <property type="component" value="Unassembled WGS sequence"/>
</dbReference>
<name>A0A8J3NV97_9ACTN</name>
<feature type="region of interest" description="Disordered" evidence="1">
    <location>
        <begin position="1"/>
        <end position="22"/>
    </location>
</feature>
<proteinExistence type="predicted"/>
<dbReference type="EMBL" id="BONG01000073">
    <property type="protein sequence ID" value="GIF93835.1"/>
    <property type="molecule type" value="Genomic_DNA"/>
</dbReference>
<keyword evidence="3" id="KW-1185">Reference proteome</keyword>
<evidence type="ECO:0000313" key="2">
    <source>
        <dbReference type="EMBL" id="GIF93835.1"/>
    </source>
</evidence>
<dbReference type="AlphaFoldDB" id="A0A8J3NV97"/>
<evidence type="ECO:0000313" key="3">
    <source>
        <dbReference type="Proteomes" id="UP000619293"/>
    </source>
</evidence>
<protein>
    <submittedName>
        <fullName evidence="2">Uncharacterized protein</fullName>
    </submittedName>
</protein>
<organism evidence="2 3">
    <name type="scientific">Catellatospora chokoriensis</name>
    <dbReference type="NCBI Taxonomy" id="310353"/>
    <lineage>
        <taxon>Bacteria</taxon>
        <taxon>Bacillati</taxon>
        <taxon>Actinomycetota</taxon>
        <taxon>Actinomycetes</taxon>
        <taxon>Micromonosporales</taxon>
        <taxon>Micromonosporaceae</taxon>
        <taxon>Catellatospora</taxon>
    </lineage>
</organism>
<comment type="caution">
    <text evidence="2">The sequence shown here is derived from an EMBL/GenBank/DDBJ whole genome shotgun (WGS) entry which is preliminary data.</text>
</comment>
<sequence>MTRALTDGRPRRVKRDESAGHPEWCEGGHHCTALTMPTGEHVSRPEIWITDVGRFVGTRRRDRHGNDRMELRVLLDLADDEDIAQAQARHLLAVTRVVVDRVFSHGDLAAGGPR</sequence>
<reference evidence="2 3" key="1">
    <citation type="submission" date="2021-01" db="EMBL/GenBank/DDBJ databases">
        <title>Whole genome shotgun sequence of Catellatospora chokoriensis NBRC 107358.</title>
        <authorList>
            <person name="Komaki H."/>
            <person name="Tamura T."/>
        </authorList>
    </citation>
    <scope>NUCLEOTIDE SEQUENCE [LARGE SCALE GENOMIC DNA]</scope>
    <source>
        <strain evidence="2 3">NBRC 107358</strain>
    </source>
</reference>
<accession>A0A8J3NV97</accession>
<evidence type="ECO:0000256" key="1">
    <source>
        <dbReference type="SAM" id="MobiDB-lite"/>
    </source>
</evidence>